<sequence>MKPKRRPTFPLLQYFVDEHLSTTATTRRIRCVNELSDWSTDAILEPHKECTRTTDAIEAQFPTKYAYHVAPSDAANDKDDSSIIQLLGLFFTPASRTWKNANISVEVAVMIDYREVLQILSMVTMLDLF</sequence>
<dbReference type="Gramene" id="OIT38688">
    <property type="protein sequence ID" value="OIT38688"/>
    <property type="gene ID" value="A4A49_37730"/>
</dbReference>
<name>A0A314LAT6_NICAT</name>
<reference evidence="1" key="1">
    <citation type="submission" date="2016-11" db="EMBL/GenBank/DDBJ databases">
        <title>The genome of Nicotiana attenuata.</title>
        <authorList>
            <person name="Xu S."/>
            <person name="Brockmoeller T."/>
            <person name="Gaquerel E."/>
            <person name="Navarro A."/>
            <person name="Kuhl H."/>
            <person name="Gase K."/>
            <person name="Ling Z."/>
            <person name="Zhou W."/>
            <person name="Kreitzer C."/>
            <person name="Stanke M."/>
            <person name="Tang H."/>
            <person name="Lyons E."/>
            <person name="Pandey P."/>
            <person name="Pandey S.P."/>
            <person name="Timmermann B."/>
            <person name="Baldwin I.T."/>
        </authorList>
    </citation>
    <scope>NUCLEOTIDE SEQUENCE [LARGE SCALE GENOMIC DNA]</scope>
    <source>
        <strain evidence="1">UT</strain>
    </source>
</reference>
<accession>A0A314LAT6</accession>
<evidence type="ECO:0000313" key="1">
    <source>
        <dbReference type="EMBL" id="OIT38688.1"/>
    </source>
</evidence>
<gene>
    <name evidence="1" type="ORF">A4A49_37730</name>
</gene>
<comment type="caution">
    <text evidence="1">The sequence shown here is derived from an EMBL/GenBank/DDBJ whole genome shotgun (WGS) entry which is preliminary data.</text>
</comment>
<keyword evidence="2" id="KW-1185">Reference proteome</keyword>
<organism evidence="1 2">
    <name type="scientific">Nicotiana attenuata</name>
    <name type="common">Coyote tobacco</name>
    <dbReference type="NCBI Taxonomy" id="49451"/>
    <lineage>
        <taxon>Eukaryota</taxon>
        <taxon>Viridiplantae</taxon>
        <taxon>Streptophyta</taxon>
        <taxon>Embryophyta</taxon>
        <taxon>Tracheophyta</taxon>
        <taxon>Spermatophyta</taxon>
        <taxon>Magnoliopsida</taxon>
        <taxon>eudicotyledons</taxon>
        <taxon>Gunneridae</taxon>
        <taxon>Pentapetalae</taxon>
        <taxon>asterids</taxon>
        <taxon>lamiids</taxon>
        <taxon>Solanales</taxon>
        <taxon>Solanaceae</taxon>
        <taxon>Nicotianoideae</taxon>
        <taxon>Nicotianeae</taxon>
        <taxon>Nicotiana</taxon>
    </lineage>
</organism>
<dbReference type="AlphaFoldDB" id="A0A314LAT6"/>
<protein>
    <submittedName>
        <fullName evidence="1">Uncharacterized protein</fullName>
    </submittedName>
</protein>
<dbReference type="Proteomes" id="UP000187609">
    <property type="component" value="Unassembled WGS sequence"/>
</dbReference>
<evidence type="ECO:0000313" key="2">
    <source>
        <dbReference type="Proteomes" id="UP000187609"/>
    </source>
</evidence>
<dbReference type="EMBL" id="MJEQ01000181">
    <property type="protein sequence ID" value="OIT38688.1"/>
    <property type="molecule type" value="Genomic_DNA"/>
</dbReference>
<proteinExistence type="predicted"/>